<dbReference type="Proteomes" id="UP001140091">
    <property type="component" value="Unassembled WGS sequence"/>
</dbReference>
<name>A0A9W8J616_9AGAR</name>
<feature type="region of interest" description="Disordered" evidence="5">
    <location>
        <begin position="127"/>
        <end position="153"/>
    </location>
</feature>
<dbReference type="InterPro" id="IPR035969">
    <property type="entry name" value="Rab-GAP_TBC_sf"/>
</dbReference>
<dbReference type="SUPFAM" id="SSF47923">
    <property type="entry name" value="Ypt/Rab-GAP domain of gyp1p"/>
    <property type="match status" value="2"/>
</dbReference>
<dbReference type="GO" id="GO:0005743">
    <property type="term" value="C:mitochondrial inner membrane"/>
    <property type="evidence" value="ECO:0007669"/>
    <property type="project" value="TreeGrafter"/>
</dbReference>
<dbReference type="SMART" id="SM00164">
    <property type="entry name" value="TBC"/>
    <property type="match status" value="1"/>
</dbReference>
<evidence type="ECO:0000256" key="3">
    <source>
        <dbReference type="ARBA" id="ARBA00023054"/>
    </source>
</evidence>
<comment type="caution">
    <text evidence="7">The sequence shown here is derived from an EMBL/GenBank/DDBJ whole genome shotgun (WGS) entry which is preliminary data.</text>
</comment>
<dbReference type="GO" id="GO:0055088">
    <property type="term" value="P:lipid homeostasis"/>
    <property type="evidence" value="ECO:0007669"/>
    <property type="project" value="TreeGrafter"/>
</dbReference>
<sequence>MSLTKSGFQVTVPPPLDALRSPQVNAFQPDSATSSPTVQSPPERDSIASSASFNDVALDDDDDDTSSPQLMTARPLNVAPEPPSDDTLPESLSRSALPSAPEPNINGRPISTASTSFSIALDDPPLKLHKKTTSTTTIRSSHQINRDSQGSIGSYRNSVRLSVDGQQKLQEEFARLQKEEQELSNAHGVDAAIDWDFWGVVISDYQGFAAERPQELAQAIARGIPGTLRGMMWQHMAASKDAELEATYLKLLKESSIHEKAITRDLGRTFPHHAFFNDGQGIGQENLFNVLKAYSLYDPQVGYCQGLPFVVAILLLNMPDEEAFSLLVKLMHIYDLRGHFLPEMPKLQMRLFQFDRLVEELLPVLHVHFLRQGIKSTMYCSQWFLTMFSYRFPLDVVFRIYDSCLANGIEAIFSFSIQLLRKNEERLLKMKFDEILAFLNTKLLDAYKLPSEEGDEDKPRHNVNAFVHDAVSVQITPFMLDCYRHEYEDLMRETNKHNQMIDDLKTTNRQLGQQVKSLESNLAQLNTDHVDLLNELVKQRLKNEELEEELVRYKLLYAEAVHQSEDAGSTQRSSFANSFMSTLKRGSTRNPAHPHHVPRKLSGTTTTTRTWWRNPWVFYPSCAAVLAAAGIVGYETNQPFRHTVLAVVRCSRVGEAAIAGAVDYKIMMSKNYESKQAEERAWSECHTRSARRVLKALLANGGVFIKIGQHMASLIMLPKEWRDGMRPLQDQCEPTSLEDLEKLFISDMGMGISELFDDFDPNPIGVASLAQVHVGHHRPSGRKVAVKLQHPHLAEFCDVDMEMVDVTLGWLKYWFPEFEFSWLAEAMRTNLPKEMDFVHEARNAERAMADFADTKTSMYIPEVITAKKRVLIMEFIQGARVDDLKYLADHDIDRNKVAVELSRIFSQMVFNNGWFHADPHPGNLLIRPAPPKSKSPYNFEIVLLDHGLYFDLDPELRVNYSKLWLSLMEPASPEVIERRRKYAQLVGNIGPELYPVFEAALTGRAALEGSWEEEQLEGSTFNRASSMIDLDRQSEAEMEAIRNAVANQEGLLVSVFDVLRRIPRRVIMVLKLNDLTRGLDHSLMTTHSNVRVFIENAKFCVWAVWQDDKRRLSETVRTRGLLSLSLFRDWFSSWWKYELMYLKFLVFEAYLDFQGWKVQRAAWVRGLWQKGLQGAHDAAAGLPPAQTSTP</sequence>
<gene>
    <name evidence="7" type="ORF">H1R20_g11983</name>
</gene>
<evidence type="ECO:0000256" key="5">
    <source>
        <dbReference type="SAM" id="MobiDB-lite"/>
    </source>
</evidence>
<dbReference type="InterPro" id="IPR051130">
    <property type="entry name" value="Mito_struct-func_regulator"/>
</dbReference>
<dbReference type="Pfam" id="PF03109">
    <property type="entry name" value="ABC1"/>
    <property type="match status" value="1"/>
</dbReference>
<protein>
    <recommendedName>
        <fullName evidence="6">Rab-GAP TBC domain-containing protein</fullName>
    </recommendedName>
</protein>
<dbReference type="Gene3D" id="1.10.8.270">
    <property type="entry name" value="putative rabgap domain of human tbc1 domain family member 14 like domains"/>
    <property type="match status" value="1"/>
</dbReference>
<dbReference type="OrthoDB" id="427480at2759"/>
<organism evidence="7 8">
    <name type="scientific">Candolleomyces eurysporus</name>
    <dbReference type="NCBI Taxonomy" id="2828524"/>
    <lineage>
        <taxon>Eukaryota</taxon>
        <taxon>Fungi</taxon>
        <taxon>Dikarya</taxon>
        <taxon>Basidiomycota</taxon>
        <taxon>Agaricomycotina</taxon>
        <taxon>Agaricomycetes</taxon>
        <taxon>Agaricomycetidae</taxon>
        <taxon>Agaricales</taxon>
        <taxon>Agaricineae</taxon>
        <taxon>Psathyrellaceae</taxon>
        <taxon>Candolleomyces</taxon>
    </lineage>
</organism>
<keyword evidence="2" id="KW-0343">GTPase activation</keyword>
<keyword evidence="3 4" id="KW-0175">Coiled coil</keyword>
<feature type="compositionally biased region" description="Polar residues" evidence="5">
    <location>
        <begin position="22"/>
        <end position="40"/>
    </location>
</feature>
<dbReference type="CDD" id="cd13969">
    <property type="entry name" value="ADCK1-like"/>
    <property type="match status" value="1"/>
</dbReference>
<feature type="coiled-coil region" evidence="4">
    <location>
        <begin position="487"/>
        <end position="563"/>
    </location>
</feature>
<dbReference type="PANTHER" id="PTHR43173:SF19">
    <property type="entry name" value="AARF DOMAIN-CONTAINING PROTEIN KINASE 1"/>
    <property type="match status" value="1"/>
</dbReference>
<feature type="domain" description="Rab-GAP TBC" evidence="6">
    <location>
        <begin position="223"/>
        <end position="408"/>
    </location>
</feature>
<evidence type="ECO:0000256" key="1">
    <source>
        <dbReference type="ARBA" id="ARBA00009670"/>
    </source>
</evidence>
<evidence type="ECO:0000313" key="7">
    <source>
        <dbReference type="EMBL" id="KAJ2925135.1"/>
    </source>
</evidence>
<evidence type="ECO:0000259" key="6">
    <source>
        <dbReference type="PROSITE" id="PS50086"/>
    </source>
</evidence>
<feature type="non-terminal residue" evidence="7">
    <location>
        <position position="1"/>
    </location>
</feature>
<evidence type="ECO:0000313" key="8">
    <source>
        <dbReference type="Proteomes" id="UP001140091"/>
    </source>
</evidence>
<reference evidence="7" key="1">
    <citation type="submission" date="2022-06" db="EMBL/GenBank/DDBJ databases">
        <title>Genome Sequence of Candolleomyces eurysporus.</title>
        <authorList>
            <person name="Buettner E."/>
        </authorList>
    </citation>
    <scope>NUCLEOTIDE SEQUENCE</scope>
    <source>
        <strain evidence="7">VTCC 930004</strain>
    </source>
</reference>
<dbReference type="Pfam" id="PF23436">
    <property type="entry name" value="RabGap-TBC_2"/>
    <property type="match status" value="1"/>
</dbReference>
<proteinExistence type="inferred from homology"/>
<accession>A0A9W8J616</accession>
<dbReference type="PROSITE" id="PS50086">
    <property type="entry name" value="TBC_RABGAP"/>
    <property type="match status" value="1"/>
</dbReference>
<dbReference type="SUPFAM" id="SSF56112">
    <property type="entry name" value="Protein kinase-like (PK-like)"/>
    <property type="match status" value="1"/>
</dbReference>
<evidence type="ECO:0000256" key="4">
    <source>
        <dbReference type="SAM" id="Coils"/>
    </source>
</evidence>
<dbReference type="FunFam" id="1.10.8.270:FF:000001">
    <property type="entry name" value="TBC1 domain family member 1"/>
    <property type="match status" value="1"/>
</dbReference>
<dbReference type="InterPro" id="IPR000195">
    <property type="entry name" value="Rab-GAP-TBC_dom"/>
</dbReference>
<dbReference type="AlphaFoldDB" id="A0A9W8J616"/>
<dbReference type="InterPro" id="IPR004147">
    <property type="entry name" value="ABC1_dom"/>
</dbReference>
<dbReference type="GO" id="GO:0007005">
    <property type="term" value="P:mitochondrion organization"/>
    <property type="evidence" value="ECO:0007669"/>
    <property type="project" value="TreeGrafter"/>
</dbReference>
<dbReference type="InterPro" id="IPR045307">
    <property type="entry name" value="ADCK1_dom"/>
</dbReference>
<dbReference type="GO" id="GO:0005096">
    <property type="term" value="F:GTPase activator activity"/>
    <property type="evidence" value="ECO:0007669"/>
    <property type="project" value="UniProtKB-KW"/>
</dbReference>
<dbReference type="FunFam" id="1.10.472.80:FF:000027">
    <property type="entry name" value="GTPase activating protein (Evi5)"/>
    <property type="match status" value="1"/>
</dbReference>
<dbReference type="FunFam" id="1.10.10.750:FF:000003">
    <property type="entry name" value="GTPase activating protein (Evi5)"/>
    <property type="match status" value="1"/>
</dbReference>
<dbReference type="EMBL" id="JANBPK010001194">
    <property type="protein sequence ID" value="KAJ2925135.1"/>
    <property type="molecule type" value="Genomic_DNA"/>
</dbReference>
<dbReference type="Gene3D" id="1.10.10.750">
    <property type="entry name" value="Ypt/Rab-GAP domain of gyp1p, domain 1"/>
    <property type="match status" value="1"/>
</dbReference>
<dbReference type="InterPro" id="IPR011009">
    <property type="entry name" value="Kinase-like_dom_sf"/>
</dbReference>
<feature type="region of interest" description="Disordered" evidence="5">
    <location>
        <begin position="1"/>
        <end position="111"/>
    </location>
</feature>
<dbReference type="Gene3D" id="1.10.472.80">
    <property type="entry name" value="Ypt/Rab-GAP domain of gyp1p, domain 3"/>
    <property type="match status" value="1"/>
</dbReference>
<feature type="compositionally biased region" description="Polar residues" evidence="5">
    <location>
        <begin position="142"/>
        <end position="153"/>
    </location>
</feature>
<evidence type="ECO:0000256" key="2">
    <source>
        <dbReference type="ARBA" id="ARBA00022468"/>
    </source>
</evidence>
<dbReference type="PANTHER" id="PTHR43173">
    <property type="entry name" value="ABC1 FAMILY PROTEIN"/>
    <property type="match status" value="1"/>
</dbReference>
<keyword evidence="8" id="KW-1185">Reference proteome</keyword>
<comment type="similarity">
    <text evidence="1">Belongs to the protein kinase superfamily. ADCK protein kinase family.</text>
</comment>